<dbReference type="EMBL" id="MNPL01015772">
    <property type="protein sequence ID" value="OQR70921.1"/>
    <property type="molecule type" value="Genomic_DNA"/>
</dbReference>
<comment type="caution">
    <text evidence="13">The sequence shown here is derived from an EMBL/GenBank/DDBJ whole genome shotgun (WGS) entry which is preliminary data.</text>
</comment>
<dbReference type="InterPro" id="IPR027417">
    <property type="entry name" value="P-loop_NTPase"/>
</dbReference>
<dbReference type="OrthoDB" id="6424199at2759"/>
<evidence type="ECO:0000256" key="4">
    <source>
        <dbReference type="ARBA" id="ARBA00022737"/>
    </source>
</evidence>
<dbReference type="InterPro" id="IPR003593">
    <property type="entry name" value="AAA+_ATPase"/>
</dbReference>
<dbReference type="GO" id="GO:0016887">
    <property type="term" value="F:ATP hydrolysis activity"/>
    <property type="evidence" value="ECO:0007669"/>
    <property type="project" value="InterPro"/>
</dbReference>
<dbReference type="FunFam" id="1.20.1560.10:FF:000006">
    <property type="entry name" value="ATP-binding cassette, sub-family C (CFTR/MRP), member 9"/>
    <property type="match status" value="1"/>
</dbReference>
<dbReference type="Pfam" id="PF00664">
    <property type="entry name" value="ABC_membrane"/>
    <property type="match status" value="2"/>
</dbReference>
<dbReference type="SUPFAM" id="SSF52540">
    <property type="entry name" value="P-loop containing nucleoside triphosphate hydrolases"/>
    <property type="match status" value="2"/>
</dbReference>
<dbReference type="PROSITE" id="PS50929">
    <property type="entry name" value="ABC_TM1F"/>
    <property type="match status" value="2"/>
</dbReference>
<evidence type="ECO:0000313" key="14">
    <source>
        <dbReference type="Proteomes" id="UP000192247"/>
    </source>
</evidence>
<dbReference type="CDD" id="cd03244">
    <property type="entry name" value="ABCC_MRP_domain2"/>
    <property type="match status" value="1"/>
</dbReference>
<dbReference type="InterPro" id="IPR003439">
    <property type="entry name" value="ABC_transporter-like_ATP-bd"/>
</dbReference>
<dbReference type="CDD" id="cd18595">
    <property type="entry name" value="ABC_6TM_MRP1_2_3_6_D1_like"/>
    <property type="match status" value="1"/>
</dbReference>
<evidence type="ECO:0000256" key="9">
    <source>
        <dbReference type="SAM" id="MobiDB-lite"/>
    </source>
</evidence>
<dbReference type="CDD" id="cd18603">
    <property type="entry name" value="ABC_6TM_MRP1_2_3_6_D2_like"/>
    <property type="match status" value="1"/>
</dbReference>
<dbReference type="PANTHER" id="PTHR24223">
    <property type="entry name" value="ATP-BINDING CASSETTE SUB-FAMILY C"/>
    <property type="match status" value="1"/>
</dbReference>
<keyword evidence="5" id="KW-0547">Nucleotide-binding</keyword>
<proteinExistence type="predicted"/>
<keyword evidence="4" id="KW-0677">Repeat</keyword>
<dbReference type="AlphaFoldDB" id="A0A1V9XBY5"/>
<dbReference type="GO" id="GO:0005524">
    <property type="term" value="F:ATP binding"/>
    <property type="evidence" value="ECO:0007669"/>
    <property type="project" value="UniProtKB-KW"/>
</dbReference>
<sequence length="1257" mass="139776">MMEKPQRSATAADPLVGEEMLRIADHDPTLWNVITLEYISGLIFRGYRKSLKFADLLPLSRKYTADFCVDRFEQYWKCAPENFHLCDEGLNKDSGVSKNRRSGSRSDWDVLCCLLRAFWPFVALTTCEELVFGCLRLLPALILARVISFVSGDEPASTGFLYGGLLLLAGLCTATLGNHEMLDMTCGGLQLKSALSAAVYKKTLVLSSGAVRKHNMGDITNLLSVDTDNIVQFCSHSAILWGGAIRVISSMFLIWNYLGPSCLVGLGVLAVSSPFSAVLWTRMVALQLKQLGIKGGRLQLLSEIFGGIKVFKLYAWEDPMKSMVEYMRASEASAIRKYLFSKCLINLIWNCIPFFVTATTFAAYILSSEANVLTPERAFVSLSLFNNMRWCMLMMPHAMAYLLQAKVSVGRIMRVLLGEELRSDSVTSCRNAENCIEIDSADLSWERSKLTLRSLQIHVKRGELVAVIGRVGSGKSSLVSAILGEMYLENGRVAKQCSVAYVPQQAWIQNATIRKNITFLKDYDMQRYHRIIGKCCLKKDFALFSSGDQTQIGDKGVNLSGGQRQRISLARAVYHDADLYLLDDPLSAVDAHVATDLFENVIGPQGLLRKKTRVLVTHSIAVLPYVDRVVLMDEGRISRVGTFHDLCRDGTFLRSLTTTEKHEKQSDAEESSENFQRQLVTGSPNGPEVVTLERRPTLSSVDSRIEDDQLIKEEAFEEGKVLWTIYINILLKFGVLSMLLVVLSYIGYRAFDVGSSIYLAKWTKIQNPSFDITASHLTNYLLFGAGQGVSIGLGSLVLAIGCLQAASRLHNAMLYRVLRAPMSFFDSTPLGRLLNRFGKDVDQLDLELWTNMDALMEYSLQVTAVVGLIAFYTPLFLAGFLPVACLYICLQKIYLKSSRQLRRLLAVSRSPVLNNFTETVSGASSIRAYGAQDFYLQRCFHRLDLQQNCFLLGQVALRWTSIRMDALGAVINCVVTLLIVYFRKDLGPEVSALILTYSLSLCDTLNWMARAAGEMQNTVVSAERIQEYSTLTQEADVRTPADDHLPKSWPLEGQVTLKDYATRYRPGLDEVIRGISLQIPAAHKVGIVGRTGAGKSSLTLALFRLLEASRGAMFIDGVDISSLGLLTLRSKLTIIPQEPVLFVGTIRTNLDPAGEYSDEELWAALARAHLKKFVSERLEGLQWTIDEGGTNMSVGQRQLMCLARALLRRSRVLILDEATAAVDPETDALIQAVIREDFSESTVITIAHRLHTILDAD</sequence>
<feature type="domain" description="ABC transmembrane type-1" evidence="12">
    <location>
        <begin position="739"/>
        <end position="1017"/>
    </location>
</feature>
<feature type="transmembrane region" description="Helical" evidence="10">
    <location>
        <begin position="780"/>
        <end position="805"/>
    </location>
</feature>
<dbReference type="InterPro" id="IPR036640">
    <property type="entry name" value="ABC1_TM_sf"/>
</dbReference>
<feature type="region of interest" description="Disordered" evidence="9">
    <location>
        <begin position="658"/>
        <end position="683"/>
    </location>
</feature>
<dbReference type="GO" id="GO:0140359">
    <property type="term" value="F:ABC-type transporter activity"/>
    <property type="evidence" value="ECO:0007669"/>
    <property type="project" value="InterPro"/>
</dbReference>
<evidence type="ECO:0000313" key="13">
    <source>
        <dbReference type="EMBL" id="OQR70921.1"/>
    </source>
</evidence>
<protein>
    <submittedName>
        <fullName evidence="13">Multidrug resistance-associated protein 1-like</fullName>
    </submittedName>
</protein>
<feature type="domain" description="ABC transporter" evidence="11">
    <location>
        <begin position="436"/>
        <end position="659"/>
    </location>
</feature>
<keyword evidence="6" id="KW-0067">ATP-binding</keyword>
<dbReference type="FunFam" id="1.20.1560.10:FF:000063">
    <property type="entry name" value="Multidrug resistance protein ABC transporter"/>
    <property type="match status" value="1"/>
</dbReference>
<dbReference type="PANTHER" id="PTHR24223:SF443">
    <property type="entry name" value="MULTIDRUG-RESISTANCE LIKE PROTEIN 1, ISOFORM I"/>
    <property type="match status" value="1"/>
</dbReference>
<evidence type="ECO:0000256" key="3">
    <source>
        <dbReference type="ARBA" id="ARBA00022692"/>
    </source>
</evidence>
<name>A0A1V9XBY5_9ACAR</name>
<feature type="non-terminal residue" evidence="13">
    <location>
        <position position="1257"/>
    </location>
</feature>
<dbReference type="Pfam" id="PF00005">
    <property type="entry name" value="ABC_tran"/>
    <property type="match status" value="2"/>
</dbReference>
<comment type="subcellular location">
    <subcellularLocation>
        <location evidence="1">Vacuole membrane</location>
        <topology evidence="1">Multi-pass membrane protein</topology>
    </subcellularLocation>
</comment>
<dbReference type="InterPro" id="IPR011527">
    <property type="entry name" value="ABC1_TM_dom"/>
</dbReference>
<feature type="transmembrane region" description="Helical" evidence="10">
    <location>
        <begin position="257"/>
        <end position="280"/>
    </location>
</feature>
<feature type="domain" description="ABC transporter" evidence="11">
    <location>
        <begin position="1055"/>
        <end position="1254"/>
    </location>
</feature>
<keyword evidence="2" id="KW-0813">Transport</keyword>
<keyword evidence="7 10" id="KW-1133">Transmembrane helix</keyword>
<dbReference type="FunFam" id="3.40.50.300:FF:000997">
    <property type="entry name" value="Multidrug resistance-associated protein 1"/>
    <property type="match status" value="1"/>
</dbReference>
<organism evidence="13 14">
    <name type="scientific">Tropilaelaps mercedesae</name>
    <dbReference type="NCBI Taxonomy" id="418985"/>
    <lineage>
        <taxon>Eukaryota</taxon>
        <taxon>Metazoa</taxon>
        <taxon>Ecdysozoa</taxon>
        <taxon>Arthropoda</taxon>
        <taxon>Chelicerata</taxon>
        <taxon>Arachnida</taxon>
        <taxon>Acari</taxon>
        <taxon>Parasitiformes</taxon>
        <taxon>Mesostigmata</taxon>
        <taxon>Gamasina</taxon>
        <taxon>Dermanyssoidea</taxon>
        <taxon>Laelapidae</taxon>
        <taxon>Tropilaelaps</taxon>
    </lineage>
</organism>
<dbReference type="PROSITE" id="PS00211">
    <property type="entry name" value="ABC_TRANSPORTER_1"/>
    <property type="match status" value="2"/>
</dbReference>
<evidence type="ECO:0000256" key="1">
    <source>
        <dbReference type="ARBA" id="ARBA00004128"/>
    </source>
</evidence>
<evidence type="ECO:0000256" key="6">
    <source>
        <dbReference type="ARBA" id="ARBA00022840"/>
    </source>
</evidence>
<accession>A0A1V9XBY5</accession>
<evidence type="ECO:0000259" key="11">
    <source>
        <dbReference type="PROSITE" id="PS50893"/>
    </source>
</evidence>
<feature type="domain" description="ABC transmembrane type-1" evidence="12">
    <location>
        <begin position="130"/>
        <end position="404"/>
    </location>
</feature>
<dbReference type="Proteomes" id="UP000192247">
    <property type="component" value="Unassembled WGS sequence"/>
</dbReference>
<feature type="compositionally biased region" description="Polar residues" evidence="9">
    <location>
        <begin position="673"/>
        <end position="683"/>
    </location>
</feature>
<dbReference type="InterPro" id="IPR050173">
    <property type="entry name" value="ABC_transporter_C-like"/>
</dbReference>
<dbReference type="InParanoid" id="A0A1V9XBY5"/>
<gene>
    <name evidence="13" type="ORF">BIW11_04067</name>
</gene>
<evidence type="ECO:0000256" key="8">
    <source>
        <dbReference type="ARBA" id="ARBA00023136"/>
    </source>
</evidence>
<dbReference type="FunFam" id="3.40.50.300:FF:000163">
    <property type="entry name" value="Multidrug resistance-associated protein member 4"/>
    <property type="match status" value="1"/>
</dbReference>
<dbReference type="InterPro" id="IPR017871">
    <property type="entry name" value="ABC_transporter-like_CS"/>
</dbReference>
<feature type="transmembrane region" description="Helical" evidence="10">
    <location>
        <begin position="729"/>
        <end position="748"/>
    </location>
</feature>
<feature type="transmembrane region" description="Helical" evidence="10">
    <location>
        <begin position="343"/>
        <end position="367"/>
    </location>
</feature>
<dbReference type="SMART" id="SM00382">
    <property type="entry name" value="AAA"/>
    <property type="match status" value="2"/>
</dbReference>
<reference evidence="13 14" key="1">
    <citation type="journal article" date="2017" name="Gigascience">
        <title>Draft genome of the honey bee ectoparasitic mite, Tropilaelaps mercedesae, is shaped by the parasitic life history.</title>
        <authorList>
            <person name="Dong X."/>
            <person name="Armstrong S.D."/>
            <person name="Xia D."/>
            <person name="Makepeace B.L."/>
            <person name="Darby A.C."/>
            <person name="Kadowaki T."/>
        </authorList>
    </citation>
    <scope>NUCLEOTIDE SEQUENCE [LARGE SCALE GENOMIC DNA]</scope>
    <source>
        <strain evidence="13">Wuxi-XJTLU</strain>
    </source>
</reference>
<evidence type="ECO:0000256" key="7">
    <source>
        <dbReference type="ARBA" id="ARBA00022989"/>
    </source>
</evidence>
<dbReference type="SUPFAM" id="SSF90123">
    <property type="entry name" value="ABC transporter transmembrane region"/>
    <property type="match status" value="2"/>
</dbReference>
<dbReference type="GO" id="GO:0005774">
    <property type="term" value="C:vacuolar membrane"/>
    <property type="evidence" value="ECO:0007669"/>
    <property type="project" value="UniProtKB-SubCell"/>
</dbReference>
<keyword evidence="14" id="KW-1185">Reference proteome</keyword>
<keyword evidence="3 10" id="KW-0812">Transmembrane</keyword>
<dbReference type="STRING" id="418985.A0A1V9XBY5"/>
<evidence type="ECO:0000259" key="12">
    <source>
        <dbReference type="PROSITE" id="PS50929"/>
    </source>
</evidence>
<feature type="transmembrane region" description="Helical" evidence="10">
    <location>
        <begin position="858"/>
        <end position="890"/>
    </location>
</feature>
<feature type="transmembrane region" description="Helical" evidence="10">
    <location>
        <begin position="966"/>
        <end position="984"/>
    </location>
</feature>
<keyword evidence="8 10" id="KW-0472">Membrane</keyword>
<dbReference type="Gene3D" id="1.20.1560.10">
    <property type="entry name" value="ABC transporter type 1, transmembrane domain"/>
    <property type="match status" value="2"/>
</dbReference>
<dbReference type="Gene3D" id="3.40.50.300">
    <property type="entry name" value="P-loop containing nucleotide triphosphate hydrolases"/>
    <property type="match status" value="2"/>
</dbReference>
<evidence type="ECO:0000256" key="2">
    <source>
        <dbReference type="ARBA" id="ARBA00022448"/>
    </source>
</evidence>
<dbReference type="PROSITE" id="PS50893">
    <property type="entry name" value="ABC_TRANSPORTER_2"/>
    <property type="match status" value="2"/>
</dbReference>
<evidence type="ECO:0000256" key="10">
    <source>
        <dbReference type="SAM" id="Phobius"/>
    </source>
</evidence>
<evidence type="ECO:0000256" key="5">
    <source>
        <dbReference type="ARBA" id="ARBA00022741"/>
    </source>
</evidence>
<dbReference type="CDD" id="cd03250">
    <property type="entry name" value="ABCC_MRP_domain1"/>
    <property type="match status" value="1"/>
</dbReference>